<feature type="compositionally biased region" description="Basic and acidic residues" evidence="8">
    <location>
        <begin position="613"/>
        <end position="625"/>
    </location>
</feature>
<dbReference type="GO" id="GO:0005634">
    <property type="term" value="C:nucleus"/>
    <property type="evidence" value="ECO:0007669"/>
    <property type="project" value="UniProtKB-SubCell"/>
</dbReference>
<comment type="similarity">
    <text evidence="2">Belongs to the REXO1/REXO3 family.</text>
</comment>
<protein>
    <submittedName>
        <fullName evidence="10">Related to exonuclease GOR</fullName>
    </submittedName>
</protein>
<feature type="compositionally biased region" description="Low complexity" evidence="8">
    <location>
        <begin position="38"/>
        <end position="52"/>
    </location>
</feature>
<dbReference type="AlphaFoldDB" id="A0A127ZID9"/>
<evidence type="ECO:0000256" key="1">
    <source>
        <dbReference type="ARBA" id="ARBA00004123"/>
    </source>
</evidence>
<evidence type="ECO:0000256" key="2">
    <source>
        <dbReference type="ARBA" id="ARBA00006357"/>
    </source>
</evidence>
<dbReference type="InterPro" id="IPR000571">
    <property type="entry name" value="Znf_CCCH"/>
</dbReference>
<dbReference type="SUPFAM" id="SSF53098">
    <property type="entry name" value="Ribonuclease H-like"/>
    <property type="match status" value="1"/>
</dbReference>
<feature type="compositionally biased region" description="Low complexity" evidence="8">
    <location>
        <begin position="64"/>
        <end position="74"/>
    </location>
</feature>
<organism evidence="10">
    <name type="scientific">Sporisorium scitamineum</name>
    <dbReference type="NCBI Taxonomy" id="49012"/>
    <lineage>
        <taxon>Eukaryota</taxon>
        <taxon>Fungi</taxon>
        <taxon>Dikarya</taxon>
        <taxon>Basidiomycota</taxon>
        <taxon>Ustilaginomycotina</taxon>
        <taxon>Ustilaginomycetes</taxon>
        <taxon>Ustilaginales</taxon>
        <taxon>Ustilaginaceae</taxon>
        <taxon>Sporisorium</taxon>
    </lineage>
</organism>
<keyword evidence="3" id="KW-0540">Nuclease</keyword>
<dbReference type="SMART" id="SM00479">
    <property type="entry name" value="EXOIII"/>
    <property type="match status" value="1"/>
</dbReference>
<proteinExistence type="inferred from homology"/>
<keyword evidence="7" id="KW-0479">Metal-binding</keyword>
<feature type="region of interest" description="Disordered" evidence="8">
    <location>
        <begin position="31"/>
        <end position="109"/>
    </location>
</feature>
<dbReference type="GO" id="GO:0008270">
    <property type="term" value="F:zinc ion binding"/>
    <property type="evidence" value="ECO:0007669"/>
    <property type="project" value="UniProtKB-KW"/>
</dbReference>
<keyword evidence="5 10" id="KW-0269">Exonuclease</keyword>
<dbReference type="InterPro" id="IPR047021">
    <property type="entry name" value="REXO1/3/4-like"/>
</dbReference>
<evidence type="ECO:0000259" key="9">
    <source>
        <dbReference type="PROSITE" id="PS50103"/>
    </source>
</evidence>
<evidence type="ECO:0000256" key="6">
    <source>
        <dbReference type="ARBA" id="ARBA00023242"/>
    </source>
</evidence>
<dbReference type="Gene3D" id="3.30.420.10">
    <property type="entry name" value="Ribonuclease H-like superfamily/Ribonuclease H"/>
    <property type="match status" value="1"/>
</dbReference>
<evidence type="ECO:0000256" key="5">
    <source>
        <dbReference type="ARBA" id="ARBA00022839"/>
    </source>
</evidence>
<name>A0A127ZID9_9BASI</name>
<keyword evidence="7" id="KW-0863">Zinc-finger</keyword>
<dbReference type="PANTHER" id="PTHR12801:SF115">
    <property type="entry name" value="FI18136P1-RELATED"/>
    <property type="match status" value="1"/>
</dbReference>
<dbReference type="FunFam" id="3.30.420.10:FF:000031">
    <property type="entry name" value="RNA exonuclease 1"/>
    <property type="match status" value="1"/>
</dbReference>
<evidence type="ECO:0000256" key="3">
    <source>
        <dbReference type="ARBA" id="ARBA00022722"/>
    </source>
</evidence>
<dbReference type="GO" id="GO:0010629">
    <property type="term" value="P:negative regulation of gene expression"/>
    <property type="evidence" value="ECO:0007669"/>
    <property type="project" value="UniProtKB-ARBA"/>
</dbReference>
<dbReference type="GO" id="GO:0004527">
    <property type="term" value="F:exonuclease activity"/>
    <property type="evidence" value="ECO:0007669"/>
    <property type="project" value="UniProtKB-KW"/>
</dbReference>
<evidence type="ECO:0000313" key="10">
    <source>
        <dbReference type="EMBL" id="CDU25223.1"/>
    </source>
</evidence>
<dbReference type="OrthoDB" id="8191639at2759"/>
<comment type="subcellular location">
    <subcellularLocation>
        <location evidence="1">Nucleus</location>
    </subcellularLocation>
</comment>
<dbReference type="PROSITE" id="PS50103">
    <property type="entry name" value="ZF_C3H1"/>
    <property type="match status" value="1"/>
</dbReference>
<dbReference type="Pfam" id="PF00929">
    <property type="entry name" value="RNase_T"/>
    <property type="match status" value="1"/>
</dbReference>
<dbReference type="InterPro" id="IPR036397">
    <property type="entry name" value="RNaseH_sf"/>
</dbReference>
<feature type="compositionally biased region" description="Low complexity" evidence="8">
    <location>
        <begin position="81"/>
        <end position="94"/>
    </location>
</feature>
<dbReference type="CDD" id="cd06145">
    <property type="entry name" value="REX1_like"/>
    <property type="match status" value="1"/>
</dbReference>
<feature type="compositionally biased region" description="Low complexity" evidence="8">
    <location>
        <begin position="121"/>
        <end position="132"/>
    </location>
</feature>
<keyword evidence="4" id="KW-0378">Hydrolase</keyword>
<dbReference type="GO" id="GO:0003676">
    <property type="term" value="F:nucleic acid binding"/>
    <property type="evidence" value="ECO:0007669"/>
    <property type="project" value="InterPro"/>
</dbReference>
<dbReference type="EMBL" id="LK056684">
    <property type="protein sequence ID" value="CDU25223.1"/>
    <property type="molecule type" value="Genomic_DNA"/>
</dbReference>
<dbReference type="PANTHER" id="PTHR12801">
    <property type="entry name" value="RNA EXONUCLEASE REXO1 / RECO3 FAMILY MEMBER-RELATED"/>
    <property type="match status" value="1"/>
</dbReference>
<gene>
    <name evidence="10" type="ORF">SPSC_05057</name>
</gene>
<feature type="region of interest" description="Disordered" evidence="8">
    <location>
        <begin position="607"/>
        <end position="630"/>
    </location>
</feature>
<keyword evidence="7" id="KW-0862">Zinc</keyword>
<dbReference type="InterPro" id="IPR012337">
    <property type="entry name" value="RNaseH-like_sf"/>
</dbReference>
<feature type="region of interest" description="Disordered" evidence="8">
    <location>
        <begin position="121"/>
        <end position="140"/>
    </location>
</feature>
<feature type="zinc finger region" description="C3H1-type" evidence="7">
    <location>
        <begin position="12"/>
        <end position="35"/>
    </location>
</feature>
<dbReference type="InterPro" id="IPR013520">
    <property type="entry name" value="Ribonucl_H"/>
</dbReference>
<evidence type="ECO:0000256" key="4">
    <source>
        <dbReference type="ARBA" id="ARBA00022801"/>
    </source>
</evidence>
<feature type="domain" description="C3H1-type" evidence="9">
    <location>
        <begin position="12"/>
        <end position="35"/>
    </location>
</feature>
<accession>A0A127ZID9</accession>
<dbReference type="InterPro" id="IPR034922">
    <property type="entry name" value="REX1-like_exo"/>
</dbReference>
<keyword evidence="6" id="KW-0539">Nucleus</keyword>
<reference evidence="10" key="1">
    <citation type="submission" date="2014-06" db="EMBL/GenBank/DDBJ databases">
        <authorList>
            <person name="Ju J."/>
            <person name="Zhang J."/>
        </authorList>
    </citation>
    <scope>NUCLEOTIDE SEQUENCE</scope>
    <source>
        <strain evidence="10">SscI8</strain>
    </source>
</reference>
<evidence type="ECO:0000256" key="7">
    <source>
        <dbReference type="PROSITE-ProRule" id="PRU00723"/>
    </source>
</evidence>
<evidence type="ECO:0000256" key="8">
    <source>
        <dbReference type="SAM" id="MobiDB-lite"/>
    </source>
</evidence>
<sequence>MFKSLGLLAKLPCPDHAKGECEANRAICPFSHKPVSPAPSTTTNTTPAASTSRVGLQGAIPQRSSTATVVTSSSPGSLKRAAPTSSTASAAKPSVNASTSPAAPPLKKAKNAYTASKAVASSSSASSASTSKPVNTSNEWSLVGIQPPKIGFKDHPVSSKIPLSSRQNGLQAFYNGFVSAYEPILQSADPIVAGCGQKLCRDHALAQEAEHFAKVDKNSYKNSSITLLVSLKKRDKQALEAAATAAADEARAHQGASDLHDRVLKVLVEQCTETGTVSQVDAKRKAVQDRRSGKLDRARLEKAAFVCPVDQLEKYEYTAVIPPEWQGEGGSKPDATGEVKECERCGKKFTVGGEMNEAGTERIPQGEKECGYHWGRRRYDKRVQKWTCCGREVGGSNIGDGSCCFGPHVFKETEGLDLHRREAFITTKELVESIRQEQGSSKLAPLEIVALDCELSYTTAGLTLTRLTLVDEQGEMILDEIVRTRTEIVDYNTRFSGITAEAYEEKAVFDLPGVRKTMAQFVGENTILVGHGLENDLRAIRLVHHKVVDTVMLYPHARGFPFRTSLRDLTAKFLGKIIQNGTSLGHSSLEDARMSLELVRLKMVNDPTSPFASKEEEQSETKQEKATGVAVEAPKSAVAVPVRSSLFGASLATESARSVFQK</sequence>